<keyword evidence="12" id="KW-1185">Reference proteome</keyword>
<keyword evidence="5" id="KW-0805">Transcription regulation</keyword>
<dbReference type="eggNOG" id="KOG0263">
    <property type="taxonomic scope" value="Eukaryota"/>
</dbReference>
<feature type="repeat" description="WD" evidence="8">
    <location>
        <begin position="569"/>
        <end position="610"/>
    </location>
</feature>
<feature type="domain" description="TFIID subunit TAF5 NTD2" evidence="10">
    <location>
        <begin position="63"/>
        <end position="191"/>
    </location>
</feature>
<dbReference type="GeneID" id="8240909"/>
<evidence type="ECO:0000256" key="7">
    <source>
        <dbReference type="ARBA" id="ARBA00023242"/>
    </source>
</evidence>
<dbReference type="Pfam" id="PF04494">
    <property type="entry name" value="TFIID_NTD2"/>
    <property type="match status" value="1"/>
</dbReference>
<dbReference type="PRINTS" id="PR00320">
    <property type="entry name" value="GPROTEINBRPT"/>
</dbReference>
<dbReference type="SMART" id="SM00667">
    <property type="entry name" value="LisH"/>
    <property type="match status" value="1"/>
</dbReference>
<dbReference type="CDD" id="cd08044">
    <property type="entry name" value="TAF5_NTD2"/>
    <property type="match status" value="1"/>
</dbReference>
<evidence type="ECO:0000256" key="4">
    <source>
        <dbReference type="ARBA" id="ARBA00022737"/>
    </source>
</evidence>
<feature type="compositionally biased region" description="Basic and acidic residues" evidence="9">
    <location>
        <begin position="254"/>
        <end position="266"/>
    </location>
</feature>
<feature type="repeat" description="WD" evidence="8">
    <location>
        <begin position="611"/>
        <end position="652"/>
    </location>
</feature>
<evidence type="ECO:0000256" key="5">
    <source>
        <dbReference type="ARBA" id="ARBA00023015"/>
    </source>
</evidence>
<dbReference type="InParanoid" id="C1DYN0"/>
<evidence type="ECO:0000256" key="1">
    <source>
        <dbReference type="ARBA" id="ARBA00004123"/>
    </source>
</evidence>
<dbReference type="SUPFAM" id="SSF160897">
    <property type="entry name" value="Taf5 N-terminal domain-like"/>
    <property type="match status" value="1"/>
</dbReference>
<dbReference type="PROSITE" id="PS50896">
    <property type="entry name" value="LISH"/>
    <property type="match status" value="1"/>
</dbReference>
<evidence type="ECO:0000256" key="6">
    <source>
        <dbReference type="ARBA" id="ARBA00023163"/>
    </source>
</evidence>
<evidence type="ECO:0000259" key="10">
    <source>
        <dbReference type="Pfam" id="PF04494"/>
    </source>
</evidence>
<evidence type="ECO:0000313" key="11">
    <source>
        <dbReference type="EMBL" id="ACO61456.1"/>
    </source>
</evidence>
<gene>
    <name evidence="11" type="ORF">MICPUN_55886</name>
</gene>
<accession>C1DYN0</accession>
<comment type="similarity">
    <text evidence="2">Belongs to the WD repeat TAF5 family.</text>
</comment>
<feature type="repeat" description="WD" evidence="8">
    <location>
        <begin position="485"/>
        <end position="519"/>
    </location>
</feature>
<protein>
    <submittedName>
        <fullName evidence="11">Transcription factor TFIID with WD40 repeat</fullName>
    </submittedName>
</protein>
<dbReference type="InterPro" id="IPR001680">
    <property type="entry name" value="WD40_rpt"/>
</dbReference>
<dbReference type="EMBL" id="CP001323">
    <property type="protein sequence ID" value="ACO61456.1"/>
    <property type="molecule type" value="Genomic_DNA"/>
</dbReference>
<dbReference type="InterPro" id="IPR036322">
    <property type="entry name" value="WD40_repeat_dom_sf"/>
</dbReference>
<dbReference type="InterPro" id="IPR037264">
    <property type="entry name" value="TFIID_NTD2_sf"/>
</dbReference>
<dbReference type="GO" id="GO:0005669">
    <property type="term" value="C:transcription factor TFIID complex"/>
    <property type="evidence" value="ECO:0007669"/>
    <property type="project" value="TreeGrafter"/>
</dbReference>
<feature type="region of interest" description="Disordered" evidence="9">
    <location>
        <begin position="253"/>
        <end position="329"/>
    </location>
</feature>
<dbReference type="GO" id="GO:0016251">
    <property type="term" value="F:RNA polymerase II general transcription initiation factor activity"/>
    <property type="evidence" value="ECO:0007669"/>
    <property type="project" value="TreeGrafter"/>
</dbReference>
<dbReference type="CDD" id="cd00200">
    <property type="entry name" value="WD40"/>
    <property type="match status" value="1"/>
</dbReference>
<feature type="repeat" description="WD" evidence="8">
    <location>
        <begin position="653"/>
        <end position="695"/>
    </location>
</feature>
<dbReference type="FunCoup" id="C1DYN0">
    <property type="interactions" value="1627"/>
</dbReference>
<evidence type="ECO:0000313" key="12">
    <source>
        <dbReference type="Proteomes" id="UP000002009"/>
    </source>
</evidence>
<keyword evidence="4" id="KW-0677">Repeat</keyword>
<sequence length="755" mass="82774">MSAEEPLDRIVLRYLQKRGYKDAEKAFLKESKSQKLTEMALVPHLGPDAAISDHILYYNEEDADPNSLVQGYRLLRDWVNHSLDMYKPELMRILWPMFVYCHLELVNRDEGHVAREFHRRFGPDHLLLHEEDVRALAGLATPAHAESDATARKFRDNRIPISCCQYTFDLLVKYLHHANQMALLAILNAHISVTVVKGDPAPHTDEAELSAKQVITGVGPPSRIDKFNAKYDQGRWGVLEDSVEVQALDEFEEEKLREERAKKEGAKNAGDGAEGGEEGGEGGDGKEGGDKGDKDGGDKPTKDAAKKKKEKDDKKEDAEDGGDASVKYEPTIVPSVIPVPELDYHHTRAAIEDIRYRVELGRGALPSVAFYTFTHAHKYLHCCVTASDASLVVGGFADSVVRVWDINKSTPGANRDVYCTDSESKRRKAAREEGMTLAEWEEANKDKMEVETEEDADGAATNVGENGEKLDANSRIARPVPCVEYVGHSAAVHGVDLSPGHDFLLSCSRDQTIRVWSTRLEIPLAAYKSHRFPVWDVKWCGTGHYFASASNDCTARVWAMDESQPRRVMVGHLADVDCVAWHPNTNYIATGSTDRTVRLWDVQTGDCVRIFTGHRGGVRSLAMSPDGKSMASGSDDGGVLVWDLATAKCSHAFEGHGGAVYSLDYSHGAGTVLASGGADETVKLWDVSQSALNEANGGEAGAVKAENKASAAARKPPMTSLRTKSTPVFNVQFTGRNLLMAMGARAPSVRYQAAA</sequence>
<keyword evidence="3 8" id="KW-0853">WD repeat</keyword>
<keyword evidence="6" id="KW-0804">Transcription</keyword>
<proteinExistence type="inferred from homology"/>
<evidence type="ECO:0000256" key="2">
    <source>
        <dbReference type="ARBA" id="ARBA00009435"/>
    </source>
</evidence>
<dbReference type="InterPro" id="IPR007582">
    <property type="entry name" value="TFIID_NTD2"/>
</dbReference>
<dbReference type="PANTHER" id="PTHR19879">
    <property type="entry name" value="TRANSCRIPTION INITIATION FACTOR TFIID"/>
    <property type="match status" value="1"/>
</dbReference>
<dbReference type="AlphaFoldDB" id="C1DYN0"/>
<dbReference type="STRING" id="296587.C1DYN0"/>
<feature type="repeat" description="WD" evidence="8">
    <location>
        <begin position="527"/>
        <end position="568"/>
    </location>
</feature>
<dbReference type="Gene3D" id="2.130.10.10">
    <property type="entry name" value="YVTN repeat-like/Quinoprotein amine dehydrogenase"/>
    <property type="match status" value="2"/>
</dbReference>
<dbReference type="SMART" id="SM00320">
    <property type="entry name" value="WD40"/>
    <property type="match status" value="6"/>
</dbReference>
<reference evidence="11 12" key="1">
    <citation type="journal article" date="2009" name="Science">
        <title>Green evolution and dynamic adaptations revealed by genomes of the marine picoeukaryotes Micromonas.</title>
        <authorList>
            <person name="Worden A.Z."/>
            <person name="Lee J.H."/>
            <person name="Mock T."/>
            <person name="Rouze P."/>
            <person name="Simmons M.P."/>
            <person name="Aerts A.L."/>
            <person name="Allen A.E."/>
            <person name="Cuvelier M.L."/>
            <person name="Derelle E."/>
            <person name="Everett M.V."/>
            <person name="Foulon E."/>
            <person name="Grimwood J."/>
            <person name="Gundlach H."/>
            <person name="Henrissat B."/>
            <person name="Napoli C."/>
            <person name="McDonald S.M."/>
            <person name="Parker M.S."/>
            <person name="Rombauts S."/>
            <person name="Salamov A."/>
            <person name="Von Dassow P."/>
            <person name="Badger J.H."/>
            <person name="Coutinho P.M."/>
            <person name="Demir E."/>
            <person name="Dubchak I."/>
            <person name="Gentemann C."/>
            <person name="Eikrem W."/>
            <person name="Gready J.E."/>
            <person name="John U."/>
            <person name="Lanier W."/>
            <person name="Lindquist E.A."/>
            <person name="Lucas S."/>
            <person name="Mayer K.F."/>
            <person name="Moreau H."/>
            <person name="Not F."/>
            <person name="Otillar R."/>
            <person name="Panaud O."/>
            <person name="Pangilinan J."/>
            <person name="Paulsen I."/>
            <person name="Piegu B."/>
            <person name="Poliakov A."/>
            <person name="Robbens S."/>
            <person name="Schmutz J."/>
            <person name="Toulza E."/>
            <person name="Wyss T."/>
            <person name="Zelensky A."/>
            <person name="Zhou K."/>
            <person name="Armbrust E.V."/>
            <person name="Bhattacharya D."/>
            <person name="Goodenough U.W."/>
            <person name="Van de Peer Y."/>
            <person name="Grigoriev I.V."/>
        </authorList>
    </citation>
    <scope>NUCLEOTIDE SEQUENCE [LARGE SCALE GENOMIC DNA]</scope>
    <source>
        <strain evidence="12">RCC299 / NOUM17</strain>
    </source>
</reference>
<name>C1DYN0_MICCC</name>
<dbReference type="SUPFAM" id="SSF50978">
    <property type="entry name" value="WD40 repeat-like"/>
    <property type="match status" value="1"/>
</dbReference>
<comment type="subcellular location">
    <subcellularLocation>
        <location evidence="1">Nucleus</location>
    </subcellularLocation>
</comment>
<dbReference type="OrthoDB" id="674604at2759"/>
<dbReference type="PROSITE" id="PS50082">
    <property type="entry name" value="WD_REPEATS_2"/>
    <property type="match status" value="5"/>
</dbReference>
<evidence type="ECO:0000256" key="9">
    <source>
        <dbReference type="SAM" id="MobiDB-lite"/>
    </source>
</evidence>
<dbReference type="InterPro" id="IPR019775">
    <property type="entry name" value="WD40_repeat_CS"/>
</dbReference>
<dbReference type="InterPro" id="IPR020472">
    <property type="entry name" value="WD40_PAC1"/>
</dbReference>
<evidence type="ECO:0000256" key="8">
    <source>
        <dbReference type="PROSITE-ProRule" id="PRU00221"/>
    </source>
</evidence>
<dbReference type="Pfam" id="PF00400">
    <property type="entry name" value="WD40"/>
    <property type="match status" value="5"/>
</dbReference>
<evidence type="ECO:0000256" key="3">
    <source>
        <dbReference type="ARBA" id="ARBA00022574"/>
    </source>
</evidence>
<keyword evidence="7" id="KW-0539">Nucleus</keyword>
<dbReference type="PROSITE" id="PS00678">
    <property type="entry name" value="WD_REPEATS_1"/>
    <property type="match status" value="3"/>
</dbReference>
<dbReference type="GO" id="GO:0006367">
    <property type="term" value="P:transcription initiation at RNA polymerase II promoter"/>
    <property type="evidence" value="ECO:0007669"/>
    <property type="project" value="TreeGrafter"/>
</dbReference>
<dbReference type="PROSITE" id="PS50294">
    <property type="entry name" value="WD_REPEATS_REGION"/>
    <property type="match status" value="5"/>
</dbReference>
<dbReference type="Gene3D" id="1.25.40.500">
    <property type="entry name" value="TFIID subunit TAF5, NTD2 domain"/>
    <property type="match status" value="1"/>
</dbReference>
<organism evidence="11 12">
    <name type="scientific">Micromonas commoda (strain RCC299 / NOUM17 / CCMP2709)</name>
    <name type="common">Picoplanktonic green alga</name>
    <dbReference type="NCBI Taxonomy" id="296587"/>
    <lineage>
        <taxon>Eukaryota</taxon>
        <taxon>Viridiplantae</taxon>
        <taxon>Chlorophyta</taxon>
        <taxon>Mamiellophyceae</taxon>
        <taxon>Mamiellales</taxon>
        <taxon>Mamiellaceae</taxon>
        <taxon>Micromonas</taxon>
    </lineage>
</organism>
<dbReference type="InterPro" id="IPR006594">
    <property type="entry name" value="LisH"/>
</dbReference>
<dbReference type="PANTHER" id="PTHR19879:SF1">
    <property type="entry name" value="CANNONBALL-RELATED"/>
    <property type="match status" value="1"/>
</dbReference>
<dbReference type="Proteomes" id="UP000002009">
    <property type="component" value="Chromosome 2"/>
</dbReference>
<feature type="compositionally biased region" description="Basic and acidic residues" evidence="9">
    <location>
        <begin position="283"/>
        <end position="317"/>
    </location>
</feature>
<dbReference type="RefSeq" id="XP_002500198.1">
    <property type="nucleotide sequence ID" value="XM_002500152.1"/>
</dbReference>
<dbReference type="Pfam" id="PF08513">
    <property type="entry name" value="LisH"/>
    <property type="match status" value="1"/>
</dbReference>
<dbReference type="InterPro" id="IPR015943">
    <property type="entry name" value="WD40/YVTN_repeat-like_dom_sf"/>
</dbReference>